<dbReference type="CDD" id="cd02603">
    <property type="entry name" value="HAD_sEH-N_like"/>
    <property type="match status" value="1"/>
</dbReference>
<gene>
    <name evidence="1" type="ORF">CLV62_10358</name>
</gene>
<dbReference type="NCBIfam" id="TIGR01509">
    <property type="entry name" value="HAD-SF-IA-v3"/>
    <property type="match status" value="1"/>
</dbReference>
<dbReference type="SFLD" id="SFLDS00003">
    <property type="entry name" value="Haloacid_Dehalogenase"/>
    <property type="match status" value="1"/>
</dbReference>
<dbReference type="Proteomes" id="UP000247973">
    <property type="component" value="Unassembled WGS sequence"/>
</dbReference>
<dbReference type="PANTHER" id="PTHR43611">
    <property type="entry name" value="ALPHA-D-GLUCOSE 1-PHOSPHATE PHOSPHATASE"/>
    <property type="match status" value="1"/>
</dbReference>
<sequence>MADLNGIKNLLFDFGGVIVSINKDNAVKRFKEIGVDNIEDFLGEFRQEGIFLQLEEGTISKEEFYDELRKLAGKHISNEDIDSGWLAFLTGIPDYKFQLLKDLRKKYNVYLLSNTNPVIMGWADTKDFSPSGEPISAFFDQMFWSYKMGHTKPSKESFQIVIDEARLDPKETLFLDDGQSNLDVAEQFGFKTYLVDQEEDLRKVFE</sequence>
<name>A0A2V3PS19_9BACT</name>
<dbReference type="EMBL" id="QICL01000003">
    <property type="protein sequence ID" value="PXV67385.1"/>
    <property type="molecule type" value="Genomic_DNA"/>
</dbReference>
<comment type="caution">
    <text evidence="1">The sequence shown here is derived from an EMBL/GenBank/DDBJ whole genome shotgun (WGS) entry which is preliminary data.</text>
</comment>
<accession>A0A2V3PS19</accession>
<dbReference type="SFLD" id="SFLDG01129">
    <property type="entry name" value="C1.5:_HAD__Beta-PGM__Phosphata"/>
    <property type="match status" value="1"/>
</dbReference>
<dbReference type="PRINTS" id="PR00413">
    <property type="entry name" value="HADHALOGNASE"/>
</dbReference>
<proteinExistence type="predicted"/>
<protein>
    <submittedName>
        <fullName evidence="1">Putative hydrolase of the HAD superfamily</fullName>
    </submittedName>
</protein>
<keyword evidence="1" id="KW-0378">Hydrolase</keyword>
<evidence type="ECO:0000313" key="2">
    <source>
        <dbReference type="Proteomes" id="UP000247973"/>
    </source>
</evidence>
<evidence type="ECO:0000313" key="1">
    <source>
        <dbReference type="EMBL" id="PXV67385.1"/>
    </source>
</evidence>
<dbReference type="InterPro" id="IPR006439">
    <property type="entry name" value="HAD-SF_hydro_IA"/>
</dbReference>
<dbReference type="SUPFAM" id="SSF56784">
    <property type="entry name" value="HAD-like"/>
    <property type="match status" value="1"/>
</dbReference>
<dbReference type="GO" id="GO:0016787">
    <property type="term" value="F:hydrolase activity"/>
    <property type="evidence" value="ECO:0007669"/>
    <property type="project" value="UniProtKB-KW"/>
</dbReference>
<dbReference type="InterPro" id="IPR023198">
    <property type="entry name" value="PGP-like_dom2"/>
</dbReference>
<dbReference type="InterPro" id="IPR023214">
    <property type="entry name" value="HAD_sf"/>
</dbReference>
<dbReference type="OrthoDB" id="9797415at2"/>
<dbReference type="AlphaFoldDB" id="A0A2V3PS19"/>
<dbReference type="Gene3D" id="3.40.50.1000">
    <property type="entry name" value="HAD superfamily/HAD-like"/>
    <property type="match status" value="1"/>
</dbReference>
<dbReference type="Gene3D" id="1.10.150.240">
    <property type="entry name" value="Putative phosphatase, domain 2"/>
    <property type="match status" value="1"/>
</dbReference>
<keyword evidence="2" id="KW-1185">Reference proteome</keyword>
<organism evidence="1 2">
    <name type="scientific">Dysgonomonas alginatilytica</name>
    <dbReference type="NCBI Taxonomy" id="1605892"/>
    <lineage>
        <taxon>Bacteria</taxon>
        <taxon>Pseudomonadati</taxon>
        <taxon>Bacteroidota</taxon>
        <taxon>Bacteroidia</taxon>
        <taxon>Bacteroidales</taxon>
        <taxon>Dysgonomonadaceae</taxon>
        <taxon>Dysgonomonas</taxon>
    </lineage>
</organism>
<dbReference type="PANTHER" id="PTHR43611:SF3">
    <property type="entry name" value="FLAVIN MONONUCLEOTIDE HYDROLASE 1, CHLOROPLATIC"/>
    <property type="match status" value="1"/>
</dbReference>
<dbReference type="RefSeq" id="WP_110309543.1">
    <property type="nucleotide sequence ID" value="NZ_QICL01000003.1"/>
</dbReference>
<dbReference type="Pfam" id="PF00702">
    <property type="entry name" value="Hydrolase"/>
    <property type="match status" value="1"/>
</dbReference>
<dbReference type="InterPro" id="IPR036412">
    <property type="entry name" value="HAD-like_sf"/>
</dbReference>
<reference evidence="1 2" key="1">
    <citation type="submission" date="2018-03" db="EMBL/GenBank/DDBJ databases">
        <title>Genomic Encyclopedia of Archaeal and Bacterial Type Strains, Phase II (KMG-II): from individual species to whole genera.</title>
        <authorList>
            <person name="Goeker M."/>
        </authorList>
    </citation>
    <scope>NUCLEOTIDE SEQUENCE [LARGE SCALE GENOMIC DNA]</scope>
    <source>
        <strain evidence="1 2">DSM 100214</strain>
    </source>
</reference>